<reference evidence="2" key="1">
    <citation type="submission" date="2020-05" db="EMBL/GenBank/DDBJ databases">
        <title>Phylogenomic resolution of chytrid fungi.</title>
        <authorList>
            <person name="Stajich J.E."/>
            <person name="Amses K."/>
            <person name="Simmons R."/>
            <person name="Seto K."/>
            <person name="Myers J."/>
            <person name="Bonds A."/>
            <person name="Quandt C.A."/>
            <person name="Barry K."/>
            <person name="Liu P."/>
            <person name="Grigoriev I."/>
            <person name="Longcore J.E."/>
            <person name="James T.Y."/>
        </authorList>
    </citation>
    <scope>NUCLEOTIDE SEQUENCE</scope>
    <source>
        <strain evidence="2">PLAUS21</strain>
    </source>
</reference>
<keyword evidence="1" id="KW-1133">Transmembrane helix</keyword>
<keyword evidence="3" id="KW-1185">Reference proteome</keyword>
<comment type="caution">
    <text evidence="2">The sequence shown here is derived from an EMBL/GenBank/DDBJ whole genome shotgun (WGS) entry which is preliminary data.</text>
</comment>
<accession>A0AAD5Y0T0</accession>
<dbReference type="EMBL" id="JADGKB010000124">
    <property type="protein sequence ID" value="KAJ3252954.1"/>
    <property type="molecule type" value="Genomic_DNA"/>
</dbReference>
<feature type="transmembrane region" description="Helical" evidence="1">
    <location>
        <begin position="400"/>
        <end position="424"/>
    </location>
</feature>
<dbReference type="Proteomes" id="UP001210925">
    <property type="component" value="Unassembled WGS sequence"/>
</dbReference>
<dbReference type="AlphaFoldDB" id="A0AAD5Y0T0"/>
<name>A0AAD5Y0T0_9FUNG</name>
<proteinExistence type="predicted"/>
<organism evidence="2 3">
    <name type="scientific">Boothiomyces macroporosus</name>
    <dbReference type="NCBI Taxonomy" id="261099"/>
    <lineage>
        <taxon>Eukaryota</taxon>
        <taxon>Fungi</taxon>
        <taxon>Fungi incertae sedis</taxon>
        <taxon>Chytridiomycota</taxon>
        <taxon>Chytridiomycota incertae sedis</taxon>
        <taxon>Chytridiomycetes</taxon>
        <taxon>Rhizophydiales</taxon>
        <taxon>Terramycetaceae</taxon>
        <taxon>Boothiomyces</taxon>
    </lineage>
</organism>
<evidence type="ECO:0000256" key="1">
    <source>
        <dbReference type="SAM" id="Phobius"/>
    </source>
</evidence>
<keyword evidence="1" id="KW-0472">Membrane</keyword>
<evidence type="ECO:0000313" key="3">
    <source>
        <dbReference type="Proteomes" id="UP001210925"/>
    </source>
</evidence>
<evidence type="ECO:0000313" key="2">
    <source>
        <dbReference type="EMBL" id="KAJ3252954.1"/>
    </source>
</evidence>
<gene>
    <name evidence="2" type="ORF">HK103_001053</name>
</gene>
<sequence length="827" mass="94907">MHALNEDGKWFFESINKYDWIDRKHCMIVFTKCPEELIKVVWDANQFTKNGCTKHLEVQKIPLATNSRINDFLPILDNMTNLFNNLEPQFHENGLKIKCSDTVSKFNYEFKDRLVALIMEKFGELWKGIYKDCVIQPYDISDFKDLLHTRATAKEAVDKLLQLNLISKHQSTDILCQIKELDLIEELLDTKNEMPISSWCSSIVSLTKEEQSAMGLGNQGSFSPIKYFSSKLDSYEPEPEFAIDKSIKFTLQLLQWNQQVTKHIISNANFQRKALQLMLDDSKITDIIRLADFKEKIYQKMKQTWLELNAELDDIQKQMSEKHENSTKKQPLPQNLDLAVIVQVLKNIASFLKKEEFKKSGLYKYLLGLMNVKQIVSATSFGAFTASTAADAAGIAISPALLVGGGLIVGVGIAVASAAIIIYFQRVKEQLLQVTAIGLNFSFNHIENNIWKKIKEAARSSDKSSIQRYFAEYNRELDEFIKDSFNGAKKLKEDLQKMKSTETNQDWITLADNVMSLYKDLRLQVDATLNTAPKCHFKIHKFMYKPFGWSNRECHMHVIHDYECECKYYFKLVCHLRIGKDQECIRISVEKECLPLIPGQTNVEYRVSEDKLNSQQEAYKQTTEMVPYLSYVIMSISELESSLKDITLCGYSPASFKIKYGRAFITIHSSIELTENSFEILRNVYYPLIKKKVLETTTKVVFCGFKSGGFAAQLLCHIASGDESITDADAIAFEVQPNLFTTAILNELNNFELKGTITSFNSQFKILGKDNQPKSILPYSLTDSWVYYSIHNNIPPQHISDISKLDCSEVVEQHGWEKYAQQFKFFN</sequence>
<keyword evidence="1" id="KW-0812">Transmembrane</keyword>
<protein>
    <submittedName>
        <fullName evidence="2">Uncharacterized protein</fullName>
    </submittedName>
</protein>